<proteinExistence type="predicted"/>
<dbReference type="EMBL" id="BK032664">
    <property type="protein sequence ID" value="DAF53787.1"/>
    <property type="molecule type" value="Genomic_DNA"/>
</dbReference>
<organism evidence="1">
    <name type="scientific">Myoviridae sp. ctZ2t4</name>
    <dbReference type="NCBI Taxonomy" id="2827693"/>
    <lineage>
        <taxon>Viruses</taxon>
        <taxon>Duplodnaviria</taxon>
        <taxon>Heunggongvirae</taxon>
        <taxon>Uroviricota</taxon>
        <taxon>Caudoviricetes</taxon>
    </lineage>
</organism>
<reference evidence="1" key="1">
    <citation type="journal article" date="2021" name="Proc. Natl. Acad. Sci. U.S.A.">
        <title>A Catalog of Tens of Thousands of Viruses from Human Metagenomes Reveals Hidden Associations with Chronic Diseases.</title>
        <authorList>
            <person name="Tisza M.J."/>
            <person name="Buck C.B."/>
        </authorList>
    </citation>
    <scope>NUCLEOTIDE SEQUENCE</scope>
    <source>
        <strain evidence="1">CtZ2t4</strain>
    </source>
</reference>
<protein>
    <submittedName>
        <fullName evidence="1">Uncharacterized protein</fullName>
    </submittedName>
</protein>
<accession>A0A8S5SSK4</accession>
<evidence type="ECO:0000313" key="1">
    <source>
        <dbReference type="EMBL" id="DAF53787.1"/>
    </source>
</evidence>
<sequence>MKLPEGFEWEWIEQEMFFAHNEAVRKIVQAKKLILESFQWCEWDMDYRVFEELELGIEEIKSKKRKMKEKLFERKVKKCLEFYDSQLKENTLIKLKQELRLKSIESSKNTGEKE</sequence>
<name>A0A8S5SSK4_9CAUD</name>